<keyword evidence="2" id="KW-1185">Reference proteome</keyword>
<accession>A0A0D2GQ00</accession>
<proteinExistence type="predicted"/>
<sequence length="392" mass="44642">MNVKIFILCISMMPSHFIYSSQYCRSALQLRTNLYHINLPQCSSTIHHSKFSLCAGITAICATGVLFLYKTICRTRVVNTDHPINTISAPESPITPAQQDIVVPKLKDVTSLILNDAYQLIKSNNSSYENQLNEICKKSSMLKAIIAPWLTYRHALIDIDYAKIEAMQNALTWLVDATCLEKDEEKLTIAVNEQYGKLSKLLSEKHEIILKSYAGKYKLQYNYNDTLHTPLRTVAVQPEAKVSPALMWIHDRKMTDADMCSEILKLIQEIFLYALENNAASTSLESYPKMKYLHELNVVHKERLPEAACKILAEWHEKKDHIAYIASATKKSKSAHKAKVGGIQNFVEWLCEQACIYGLHKGSDLENKNALYESYRNALKTYKNIVLAEKFK</sequence>
<evidence type="ECO:0000313" key="1">
    <source>
        <dbReference type="EMBL" id="KIX85474.1"/>
    </source>
</evidence>
<organism evidence="1 2">
    <name type="scientific">candidate division TM6 bacterium JCVI TM6SC1</name>
    <dbReference type="NCBI Taxonomy" id="1306947"/>
    <lineage>
        <taxon>Bacteria</taxon>
        <taxon>Candidatus Babelota</taxon>
        <taxon>Vermiphilus</taxon>
    </lineage>
</organism>
<protein>
    <submittedName>
        <fullName evidence="1">Uncharacterized protein</fullName>
    </submittedName>
</protein>
<gene>
    <name evidence="1" type="ORF">J120_00660</name>
</gene>
<evidence type="ECO:0000313" key="2">
    <source>
        <dbReference type="Proteomes" id="UP000032214"/>
    </source>
</evidence>
<dbReference type="Proteomes" id="UP000032214">
    <property type="component" value="Unassembled WGS sequence"/>
</dbReference>
<name>A0A0D2GQ00_9BACT</name>
<dbReference type="STRING" id="1306947.J120_00660"/>
<reference evidence="1 2" key="1">
    <citation type="journal article" date="2013" name="Proc. Natl. Acad. Sci. U.S.A.">
        <title>Candidate phylum TM6 genome recovered from a hospital sink biofilm provides genomic insights into this uncultivated phylum.</title>
        <authorList>
            <person name="McLean J.S."/>
            <person name="Lombardo M.J."/>
            <person name="Badger J.H."/>
            <person name="Edlund A."/>
            <person name="Novotny M."/>
            <person name="Yee-Greenbaum J."/>
            <person name="Vyahhi N."/>
            <person name="Hall A.P."/>
            <person name="Yang Y."/>
            <person name="Dupont C.L."/>
            <person name="Ziegler M.G."/>
            <person name="Chitsaz H."/>
            <person name="Allen A.E."/>
            <person name="Yooseph S."/>
            <person name="Tesler G."/>
            <person name="Pevzner P.A."/>
            <person name="Friedman R.M."/>
            <person name="Nealson K.H."/>
            <person name="Venter J.C."/>
            <person name="Lasken R.S."/>
        </authorList>
    </citation>
    <scope>NUCLEOTIDE SEQUENCE [LARGE SCALE GENOMIC DNA]</scope>
    <source>
        <strain evidence="1 2">TM6SC1</strain>
    </source>
</reference>
<comment type="caution">
    <text evidence="1">The sequence shown here is derived from an EMBL/GenBank/DDBJ whole genome shotgun (WGS) entry which is preliminary data.</text>
</comment>
<dbReference type="AlphaFoldDB" id="A0A0D2GQ00"/>
<dbReference type="EMBL" id="ARQD01000001">
    <property type="protein sequence ID" value="KIX85474.1"/>
    <property type="molecule type" value="Genomic_DNA"/>
</dbReference>